<protein>
    <submittedName>
        <fullName evidence="1">Mobile mystery protein A</fullName>
    </submittedName>
</protein>
<proteinExistence type="predicted"/>
<gene>
    <name evidence="1" type="ORF">ACD_71C00222G0016</name>
</gene>
<dbReference type="EMBL" id="AMFJ01028953">
    <property type="protein sequence ID" value="EKD44157.1"/>
    <property type="molecule type" value="Genomic_DNA"/>
</dbReference>
<comment type="caution">
    <text evidence="1">The sequence shown here is derived from an EMBL/GenBank/DDBJ whole genome shotgun (WGS) entry which is preliminary data.</text>
</comment>
<name>K1Z3S1_9BACT</name>
<dbReference type="SUPFAM" id="SSF47413">
    <property type="entry name" value="lambda repressor-like DNA-binding domains"/>
    <property type="match status" value="1"/>
</dbReference>
<sequence>MNIQSVRLLQVSDSLESVGNLPPIQKYWWLSTIRESLWMTVTTASKRAWVSVSAWITAEKREVEWTISLETLRKFLSALNCDLVYMPVPRIRPLSKMVEKQAFEFTRKEVMAIDSTMTLENQAPKEEFTQKMIKNQAEDIIRSGNWKKIWQ</sequence>
<reference evidence="1" key="1">
    <citation type="journal article" date="2012" name="Science">
        <title>Fermentation, hydrogen, and sulfur metabolism in multiple uncultivated bacterial phyla.</title>
        <authorList>
            <person name="Wrighton K.C."/>
            <person name="Thomas B.C."/>
            <person name="Sharon I."/>
            <person name="Miller C.S."/>
            <person name="Castelle C.J."/>
            <person name="VerBerkmoes N.C."/>
            <person name="Wilkins M.J."/>
            <person name="Hettich R.L."/>
            <person name="Lipton M.S."/>
            <person name="Williams K.H."/>
            <person name="Long P.E."/>
            <person name="Banfield J.F."/>
        </authorList>
    </citation>
    <scope>NUCLEOTIDE SEQUENCE [LARGE SCALE GENOMIC DNA]</scope>
</reference>
<accession>K1Z3S1</accession>
<dbReference type="GO" id="GO:0003677">
    <property type="term" value="F:DNA binding"/>
    <property type="evidence" value="ECO:0007669"/>
    <property type="project" value="InterPro"/>
</dbReference>
<organism evidence="1">
    <name type="scientific">uncultured bacterium</name>
    <name type="common">gcode 4</name>
    <dbReference type="NCBI Taxonomy" id="1234023"/>
    <lineage>
        <taxon>Bacteria</taxon>
        <taxon>environmental samples</taxon>
    </lineage>
</organism>
<dbReference type="AlphaFoldDB" id="K1Z3S1"/>
<dbReference type="InterPro" id="IPR010982">
    <property type="entry name" value="Lambda_DNA-bd_dom_sf"/>
</dbReference>
<evidence type="ECO:0000313" key="1">
    <source>
        <dbReference type="EMBL" id="EKD44157.1"/>
    </source>
</evidence>